<feature type="chain" id="PRO_5012818535" evidence="1">
    <location>
        <begin position="41"/>
        <end position="384"/>
    </location>
</feature>
<dbReference type="STRING" id="1316194.A0A1Q5UGL0"/>
<gene>
    <name evidence="2" type="ORF">PENSUB_2828</name>
</gene>
<dbReference type="InterPro" id="IPR021838">
    <property type="entry name" value="DUF3431"/>
</dbReference>
<evidence type="ECO:0000256" key="1">
    <source>
        <dbReference type="SAM" id="SignalP"/>
    </source>
</evidence>
<evidence type="ECO:0000313" key="3">
    <source>
        <dbReference type="Proteomes" id="UP000186955"/>
    </source>
</evidence>
<keyword evidence="1" id="KW-0732">Signal</keyword>
<dbReference type="PANTHER" id="PTHR37490">
    <property type="entry name" value="EXPRESSED PROTEIN"/>
    <property type="match status" value="1"/>
</dbReference>
<evidence type="ECO:0000313" key="2">
    <source>
        <dbReference type="EMBL" id="OKP11615.1"/>
    </source>
</evidence>
<dbReference type="EMBL" id="MNBE01000275">
    <property type="protein sequence ID" value="OKP11615.1"/>
    <property type="molecule type" value="Genomic_DNA"/>
</dbReference>
<organism evidence="2 3">
    <name type="scientific">Penicillium subrubescens</name>
    <dbReference type="NCBI Taxonomy" id="1316194"/>
    <lineage>
        <taxon>Eukaryota</taxon>
        <taxon>Fungi</taxon>
        <taxon>Dikarya</taxon>
        <taxon>Ascomycota</taxon>
        <taxon>Pezizomycotina</taxon>
        <taxon>Eurotiomycetes</taxon>
        <taxon>Eurotiomycetidae</taxon>
        <taxon>Eurotiales</taxon>
        <taxon>Aspergillaceae</taxon>
        <taxon>Penicillium</taxon>
    </lineage>
</organism>
<accession>A0A1Q5UGL0</accession>
<dbReference type="Pfam" id="PF11913">
    <property type="entry name" value="DUF3431"/>
    <property type="match status" value="1"/>
</dbReference>
<dbReference type="AlphaFoldDB" id="A0A1Q5UGL0"/>
<reference evidence="2 3" key="1">
    <citation type="submission" date="2016-10" db="EMBL/GenBank/DDBJ databases">
        <title>Genome sequence of the ascomycete fungus Penicillium subrubescens.</title>
        <authorList>
            <person name="De Vries R.P."/>
            <person name="Peng M."/>
            <person name="Dilokpimol A."/>
            <person name="Hilden K."/>
            <person name="Makela M.R."/>
            <person name="Grigoriev I."/>
            <person name="Riley R."/>
            <person name="Granchi Z."/>
        </authorList>
    </citation>
    <scope>NUCLEOTIDE SEQUENCE [LARGE SCALE GENOMIC DNA]</scope>
    <source>
        <strain evidence="2 3">CBS 132785</strain>
    </source>
</reference>
<protein>
    <submittedName>
        <fullName evidence="2">Uncharacterized protein</fullName>
    </submittedName>
</protein>
<keyword evidence="3" id="KW-1185">Reference proteome</keyword>
<comment type="caution">
    <text evidence="2">The sequence shown here is derived from an EMBL/GenBank/DDBJ whole genome shotgun (WGS) entry which is preliminary data.</text>
</comment>
<name>A0A1Q5UGL0_9EURO</name>
<sequence length="384" mass="42737">MSIPTVGPRRRKHIAGLLVLSVSILLLLRNLCWTPPASFSTEVPGQSQEDCPLTVILAAVQRDNLTVLAQQSGIRLGDDLVIYVADDPNAPIPMNKGDEAMVYLSYLIDNYDALPELMVFMHAGRTSWHNNAILHFKSEPMVRRLRRSFVRDQGFVNLLCDESFRCANLFKATDQGYPSYILTRERHGKGSLESQYDKFQEIWDAIFPSQPIPLSLGCPDGAQFALTRQTARGVPLDRLKALRQWIIDTQLKSFQAGGVFERTWHMIFQGTSNSVACYIPHECFCSLYGICFGTISSSPDTLLNEATSSGNEIYEMSRKLGRMRYLGDQSPSSVIDSELAGISKNEIGPGKAGLLEYMAMLEANITRQTLDLDALVGKASIQTM</sequence>
<proteinExistence type="predicted"/>
<dbReference type="Proteomes" id="UP000186955">
    <property type="component" value="Unassembled WGS sequence"/>
</dbReference>
<feature type="signal peptide" evidence="1">
    <location>
        <begin position="1"/>
        <end position="40"/>
    </location>
</feature>
<dbReference type="PANTHER" id="PTHR37490:SF2">
    <property type="match status" value="1"/>
</dbReference>